<keyword evidence="2 5" id="KW-0418">Kinase</keyword>
<dbReference type="CDD" id="cd16917">
    <property type="entry name" value="HATPase_UhpB-NarQ-NarX-like"/>
    <property type="match status" value="1"/>
</dbReference>
<dbReference type="InterPro" id="IPR003594">
    <property type="entry name" value="HATPase_dom"/>
</dbReference>
<dbReference type="InterPro" id="IPR050482">
    <property type="entry name" value="Sensor_HK_TwoCompSys"/>
</dbReference>
<proteinExistence type="predicted"/>
<dbReference type="SUPFAM" id="SSF55874">
    <property type="entry name" value="ATPase domain of HSP90 chaperone/DNA topoisomerase II/histidine kinase"/>
    <property type="match status" value="1"/>
</dbReference>
<dbReference type="Pfam" id="PF02518">
    <property type="entry name" value="HATPase_c"/>
    <property type="match status" value="1"/>
</dbReference>
<accession>A0ABP4CF36</accession>
<dbReference type="InterPro" id="IPR036890">
    <property type="entry name" value="HATPase_C_sf"/>
</dbReference>
<name>A0ABP4CF36_9ACTN</name>
<evidence type="ECO:0000259" key="4">
    <source>
        <dbReference type="PROSITE" id="PS50109"/>
    </source>
</evidence>
<evidence type="ECO:0000256" key="2">
    <source>
        <dbReference type="ARBA" id="ARBA00022777"/>
    </source>
</evidence>
<keyword evidence="3" id="KW-0902">Two-component regulatory system</keyword>
<evidence type="ECO:0000256" key="1">
    <source>
        <dbReference type="ARBA" id="ARBA00022679"/>
    </source>
</evidence>
<evidence type="ECO:0000313" key="5">
    <source>
        <dbReference type="EMBL" id="GAA0967950.1"/>
    </source>
</evidence>
<dbReference type="InterPro" id="IPR005467">
    <property type="entry name" value="His_kinase_dom"/>
</dbReference>
<keyword evidence="6" id="KW-1185">Reference proteome</keyword>
<sequence>MTGRARALELLARRDQALLVRVADVACADRELDGLASGLTELVRSATGFTSCQLYVLDDEERTLEWVGAAPLPDATPPPVLLGDDFVGWCAAHGLPRAYEGGMVFPVQDAKDRALAVIRTHTPGGAPCAEDDISIVDALAALFAPVVCSARRLRTAREREHSAEEFAERAVEAQEAERGRLAREIHDGIAQRLASVGFHLSAALRALPSAVSATDEARRQILVARRLCDLASAETRAAIGGLRPPVLDDLGLPAALAGLAREADARQPSLDVTVTVTGELDAPLPDHLQTALYRIAQEAVGNILRHAKAMSADILLEYERDRVRLTVGDDGGGFHPHRPASGSYGLRGMAERAELLGGRMTLQSRPGEGTTVRAVLPLR</sequence>
<dbReference type="Pfam" id="PF07730">
    <property type="entry name" value="HisKA_3"/>
    <property type="match status" value="1"/>
</dbReference>
<dbReference type="RefSeq" id="WP_344246830.1">
    <property type="nucleotide sequence ID" value="NZ_BAAAHH010000053.1"/>
</dbReference>
<feature type="domain" description="Histidine kinase" evidence="4">
    <location>
        <begin position="292"/>
        <end position="379"/>
    </location>
</feature>
<comment type="caution">
    <text evidence="5">The sequence shown here is derived from an EMBL/GenBank/DDBJ whole genome shotgun (WGS) entry which is preliminary data.</text>
</comment>
<dbReference type="PANTHER" id="PTHR24421:SF62">
    <property type="entry name" value="SENSORY TRANSDUCTION HISTIDINE KINASE"/>
    <property type="match status" value="1"/>
</dbReference>
<evidence type="ECO:0000256" key="3">
    <source>
        <dbReference type="ARBA" id="ARBA00023012"/>
    </source>
</evidence>
<gene>
    <name evidence="5" type="ORF">GCM10009550_72560</name>
</gene>
<keyword evidence="1" id="KW-0808">Transferase</keyword>
<protein>
    <submittedName>
        <fullName evidence="5">GAF domain-containing sensor histidine kinase</fullName>
    </submittedName>
</protein>
<dbReference type="Gene3D" id="1.20.5.1930">
    <property type="match status" value="1"/>
</dbReference>
<dbReference type="InterPro" id="IPR029016">
    <property type="entry name" value="GAF-like_dom_sf"/>
</dbReference>
<dbReference type="InterPro" id="IPR011712">
    <property type="entry name" value="Sig_transdc_His_kin_sub3_dim/P"/>
</dbReference>
<dbReference type="SMART" id="SM00387">
    <property type="entry name" value="HATPase_c"/>
    <property type="match status" value="1"/>
</dbReference>
<dbReference type="PROSITE" id="PS50109">
    <property type="entry name" value="HIS_KIN"/>
    <property type="match status" value="1"/>
</dbReference>
<dbReference type="EMBL" id="BAAAHH010000053">
    <property type="protein sequence ID" value="GAA0967950.1"/>
    <property type="molecule type" value="Genomic_DNA"/>
</dbReference>
<dbReference type="Proteomes" id="UP001500665">
    <property type="component" value="Unassembled WGS sequence"/>
</dbReference>
<dbReference type="Gene3D" id="3.30.450.40">
    <property type="match status" value="1"/>
</dbReference>
<dbReference type="PANTHER" id="PTHR24421">
    <property type="entry name" value="NITRATE/NITRITE SENSOR PROTEIN NARX-RELATED"/>
    <property type="match status" value="1"/>
</dbReference>
<dbReference type="Gene3D" id="3.30.565.10">
    <property type="entry name" value="Histidine kinase-like ATPase, C-terminal domain"/>
    <property type="match status" value="1"/>
</dbReference>
<evidence type="ECO:0000313" key="6">
    <source>
        <dbReference type="Proteomes" id="UP001500665"/>
    </source>
</evidence>
<reference evidence="6" key="1">
    <citation type="journal article" date="2019" name="Int. J. Syst. Evol. Microbiol.">
        <title>The Global Catalogue of Microorganisms (GCM) 10K type strain sequencing project: providing services to taxonomists for standard genome sequencing and annotation.</title>
        <authorList>
            <consortium name="The Broad Institute Genomics Platform"/>
            <consortium name="The Broad Institute Genome Sequencing Center for Infectious Disease"/>
            <person name="Wu L."/>
            <person name="Ma J."/>
        </authorList>
    </citation>
    <scope>NUCLEOTIDE SEQUENCE [LARGE SCALE GENOMIC DNA]</scope>
    <source>
        <strain evidence="6">JCM 10696</strain>
    </source>
</reference>
<dbReference type="SUPFAM" id="SSF55781">
    <property type="entry name" value="GAF domain-like"/>
    <property type="match status" value="1"/>
</dbReference>
<organism evidence="5 6">
    <name type="scientific">Actinocorallia libanotica</name>
    <dbReference type="NCBI Taxonomy" id="46162"/>
    <lineage>
        <taxon>Bacteria</taxon>
        <taxon>Bacillati</taxon>
        <taxon>Actinomycetota</taxon>
        <taxon>Actinomycetes</taxon>
        <taxon>Streptosporangiales</taxon>
        <taxon>Thermomonosporaceae</taxon>
        <taxon>Actinocorallia</taxon>
    </lineage>
</organism>
<dbReference type="GO" id="GO:0016301">
    <property type="term" value="F:kinase activity"/>
    <property type="evidence" value="ECO:0007669"/>
    <property type="project" value="UniProtKB-KW"/>
</dbReference>